<feature type="compositionally biased region" description="Low complexity" evidence="4">
    <location>
        <begin position="535"/>
        <end position="549"/>
    </location>
</feature>
<gene>
    <name evidence="5" type="ORF">A3770_02p13590</name>
</gene>
<keyword evidence="1" id="KW-0677">Repeat</keyword>
<feature type="repeat" description="ANK" evidence="3">
    <location>
        <begin position="122"/>
        <end position="154"/>
    </location>
</feature>
<dbReference type="PROSITE" id="PS50297">
    <property type="entry name" value="ANK_REP_REGION"/>
    <property type="match status" value="2"/>
</dbReference>
<evidence type="ECO:0000256" key="1">
    <source>
        <dbReference type="ARBA" id="ARBA00022737"/>
    </source>
</evidence>
<evidence type="ECO:0000313" key="5">
    <source>
        <dbReference type="EMBL" id="QDZ18841.1"/>
    </source>
</evidence>
<protein>
    <submittedName>
        <fullName evidence="5">Ankyrin repeat domain-containing protein</fullName>
    </submittedName>
</protein>
<feature type="region of interest" description="Disordered" evidence="4">
    <location>
        <begin position="292"/>
        <end position="323"/>
    </location>
</feature>
<dbReference type="InterPro" id="IPR036770">
    <property type="entry name" value="Ankyrin_rpt-contain_sf"/>
</dbReference>
<proteinExistence type="predicted"/>
<dbReference type="Proteomes" id="UP000316726">
    <property type="component" value="Chromosome 2"/>
</dbReference>
<dbReference type="SUPFAM" id="SSF48403">
    <property type="entry name" value="Ankyrin repeat"/>
    <property type="match status" value="1"/>
</dbReference>
<evidence type="ECO:0000313" key="6">
    <source>
        <dbReference type="Proteomes" id="UP000316726"/>
    </source>
</evidence>
<feature type="compositionally biased region" description="Polar residues" evidence="4">
    <location>
        <begin position="292"/>
        <end position="303"/>
    </location>
</feature>
<dbReference type="InterPro" id="IPR002110">
    <property type="entry name" value="Ankyrin_rpt"/>
</dbReference>
<evidence type="ECO:0000256" key="4">
    <source>
        <dbReference type="SAM" id="MobiDB-lite"/>
    </source>
</evidence>
<dbReference type="OrthoDB" id="548781at2759"/>
<name>A0A5B8MEY7_9CHLO</name>
<evidence type="ECO:0000256" key="2">
    <source>
        <dbReference type="ARBA" id="ARBA00023043"/>
    </source>
</evidence>
<dbReference type="PROSITE" id="PS50088">
    <property type="entry name" value="ANK_REPEAT"/>
    <property type="match status" value="2"/>
</dbReference>
<dbReference type="PANTHER" id="PTHR24166">
    <property type="entry name" value="ROLLING PEBBLES, ISOFORM B"/>
    <property type="match status" value="1"/>
</dbReference>
<dbReference type="EMBL" id="CP031035">
    <property type="protein sequence ID" value="QDZ18841.1"/>
    <property type="molecule type" value="Genomic_DNA"/>
</dbReference>
<dbReference type="InterPro" id="IPR050889">
    <property type="entry name" value="Dendritic_Spine_Reg/Scaffold"/>
</dbReference>
<keyword evidence="6" id="KW-1185">Reference proteome</keyword>
<sequence>MEDEVKAPTQESLSRQKKDLEEVLRLCYLGKDEDIARQATVCGATRVPLAKDKQGRGGLHFAASNGKTSTVRVLIARYACDADVEDGDGRTPLHFAAVQGHTETVSVLCTFGRAWVDSSDSQDDTPLHLAARLGHASTCLELLEQGASPHARNNKGLTPIGEAVVGGHVEAVSAIGDKDFACLQDRPKSFSLLHLACGQSRDLVASYLLGKVPGLLNDTHNPQRLSPLHSSVLVRSAACVEVLIGAKCEVNLQDAKGNTPLDLLSEEPCLSGDGSGLGDVEGQIKEMLVRNTSSRRGSQQPGTFQGKGAHTQFRKGSGEPRAAGKANEVPFLEQLVGELKQCQGSFEKQRVILLGLSQKYSNDLKALENCLGRGYLVVGDEDKTKSDLVSAIAKSIGEMDRVEKALQVMKTLKAAHEDEDIQDALRDSKVKSQLHLTNDKERLRDMVMSEDFGISKEIQNKLHGLRVFFTSRGFTPSAFTKEIAVEQGKEKEVQLLDEERIKKLEGTMDDFAETAVKALFSFASVQKGGEAGTEAVVTPSSTTSANPTSKVGDEQDEPERRGTTKEEIWQACKRQMLLSLVSLVCTFLLMWVLRRSGSFDFTPQGPDAQITGSADGQASDSMFDEL</sequence>
<dbReference type="Pfam" id="PF12796">
    <property type="entry name" value="Ank_2"/>
    <property type="match status" value="1"/>
</dbReference>
<dbReference type="SMART" id="SM00248">
    <property type="entry name" value="ANK"/>
    <property type="match status" value="6"/>
</dbReference>
<dbReference type="PRINTS" id="PR01415">
    <property type="entry name" value="ANKYRIN"/>
</dbReference>
<dbReference type="STRING" id="1764295.A0A5B8MEY7"/>
<feature type="region of interest" description="Disordered" evidence="4">
    <location>
        <begin position="531"/>
        <end position="564"/>
    </location>
</feature>
<organism evidence="5 6">
    <name type="scientific">Chloropicon primus</name>
    <dbReference type="NCBI Taxonomy" id="1764295"/>
    <lineage>
        <taxon>Eukaryota</taxon>
        <taxon>Viridiplantae</taxon>
        <taxon>Chlorophyta</taxon>
        <taxon>Chloropicophyceae</taxon>
        <taxon>Chloropicales</taxon>
        <taxon>Chloropicaceae</taxon>
        <taxon>Chloropicon</taxon>
    </lineage>
</organism>
<keyword evidence="2 3" id="KW-0040">ANK repeat</keyword>
<reference evidence="5 6" key="1">
    <citation type="submission" date="2018-07" db="EMBL/GenBank/DDBJ databases">
        <title>The complete nuclear genome of the prasinophyte Chloropicon primus (CCMP1205).</title>
        <authorList>
            <person name="Pombert J.-F."/>
            <person name="Otis C."/>
            <person name="Turmel M."/>
            <person name="Lemieux C."/>
        </authorList>
    </citation>
    <scope>NUCLEOTIDE SEQUENCE [LARGE SCALE GENOMIC DNA]</scope>
    <source>
        <strain evidence="5 6">CCMP1205</strain>
    </source>
</reference>
<accession>A0A5B8MEY7</accession>
<dbReference type="AlphaFoldDB" id="A0A5B8MEY7"/>
<feature type="repeat" description="ANK" evidence="3">
    <location>
        <begin position="88"/>
        <end position="112"/>
    </location>
</feature>
<evidence type="ECO:0000256" key="3">
    <source>
        <dbReference type="PROSITE-ProRule" id="PRU00023"/>
    </source>
</evidence>
<dbReference type="PANTHER" id="PTHR24166:SF48">
    <property type="entry name" value="PROTEIN VAPYRIN"/>
    <property type="match status" value="1"/>
</dbReference>
<feature type="compositionally biased region" description="Polar residues" evidence="4">
    <location>
        <begin position="610"/>
        <end position="620"/>
    </location>
</feature>
<dbReference type="Gene3D" id="1.25.40.20">
    <property type="entry name" value="Ankyrin repeat-containing domain"/>
    <property type="match status" value="1"/>
</dbReference>
<feature type="region of interest" description="Disordered" evidence="4">
    <location>
        <begin position="603"/>
        <end position="626"/>
    </location>
</feature>